<proteinExistence type="predicted"/>
<evidence type="ECO:0000256" key="1">
    <source>
        <dbReference type="SAM" id="Phobius"/>
    </source>
</evidence>
<sequence>MSAVILFIITSAGLYFLVRGTKKSINQEEGFFDYLYSTIVLTSAIGLYIYFAFSDFWSSRTSIEDITWQLTTLWLISSLVPLVVLIRNAVIKKPIVIPGVISSVAFMMFSITITIYITMRIF</sequence>
<evidence type="ECO:0000313" key="2">
    <source>
        <dbReference type="EMBL" id="SHM17447.1"/>
    </source>
</evidence>
<evidence type="ECO:0000313" key="3">
    <source>
        <dbReference type="Proteomes" id="UP000184206"/>
    </source>
</evidence>
<feature type="transmembrane region" description="Helical" evidence="1">
    <location>
        <begin position="70"/>
        <end position="89"/>
    </location>
</feature>
<dbReference type="OrthoDB" id="9878090at2"/>
<keyword evidence="1" id="KW-0472">Membrane</keyword>
<reference evidence="2 3" key="1">
    <citation type="submission" date="2016-11" db="EMBL/GenBank/DDBJ databases">
        <authorList>
            <person name="Jaros S."/>
            <person name="Januszkiewicz K."/>
            <person name="Wedrychowicz H."/>
        </authorList>
    </citation>
    <scope>NUCLEOTIDE SEQUENCE [LARGE SCALE GENOMIC DNA]</scope>
    <source>
        <strain evidence="2 3">DSM 16010</strain>
    </source>
</reference>
<keyword evidence="1" id="KW-0812">Transmembrane</keyword>
<feature type="transmembrane region" description="Helical" evidence="1">
    <location>
        <begin position="36"/>
        <end position="58"/>
    </location>
</feature>
<dbReference type="Proteomes" id="UP000184206">
    <property type="component" value="Unassembled WGS sequence"/>
</dbReference>
<keyword evidence="1" id="KW-1133">Transmembrane helix</keyword>
<dbReference type="RefSeq" id="WP_072710130.1">
    <property type="nucleotide sequence ID" value="NZ_FRCF01000006.1"/>
</dbReference>
<organism evidence="2 3">
    <name type="scientific">Lacicoccus alkaliphilus DSM 16010</name>
    <dbReference type="NCBI Taxonomy" id="1123231"/>
    <lineage>
        <taxon>Bacteria</taxon>
        <taxon>Bacillati</taxon>
        <taxon>Bacillota</taxon>
        <taxon>Bacilli</taxon>
        <taxon>Bacillales</taxon>
        <taxon>Salinicoccaceae</taxon>
        <taxon>Lacicoccus</taxon>
    </lineage>
</organism>
<gene>
    <name evidence="2" type="ORF">SAMN02745189_01689</name>
</gene>
<protein>
    <submittedName>
        <fullName evidence="2">Uncharacterized protein</fullName>
    </submittedName>
</protein>
<keyword evidence="3" id="KW-1185">Reference proteome</keyword>
<dbReference type="AlphaFoldDB" id="A0A1M7GNG8"/>
<dbReference type="EMBL" id="FRCF01000006">
    <property type="protein sequence ID" value="SHM17447.1"/>
    <property type="molecule type" value="Genomic_DNA"/>
</dbReference>
<name>A0A1M7GNG8_9BACL</name>
<dbReference type="STRING" id="1123231.SAMN02745189_01689"/>
<feature type="transmembrane region" description="Helical" evidence="1">
    <location>
        <begin position="95"/>
        <end position="117"/>
    </location>
</feature>
<accession>A0A1M7GNG8</accession>